<keyword evidence="3" id="KW-1185">Reference proteome</keyword>
<evidence type="ECO:0000256" key="1">
    <source>
        <dbReference type="SAM" id="MobiDB-lite"/>
    </source>
</evidence>
<proteinExistence type="predicted"/>
<feature type="compositionally biased region" description="Polar residues" evidence="1">
    <location>
        <begin position="1"/>
        <end position="10"/>
    </location>
</feature>
<reference evidence="2" key="1">
    <citation type="submission" date="2021-06" db="EMBL/GenBank/DDBJ databases">
        <authorList>
            <person name="Kallberg Y."/>
            <person name="Tangrot J."/>
            <person name="Rosling A."/>
        </authorList>
    </citation>
    <scope>NUCLEOTIDE SEQUENCE</scope>
    <source>
        <strain evidence="2">FL130A</strain>
    </source>
</reference>
<evidence type="ECO:0000313" key="3">
    <source>
        <dbReference type="Proteomes" id="UP000789508"/>
    </source>
</evidence>
<dbReference type="AlphaFoldDB" id="A0A9N8ZXT4"/>
<comment type="caution">
    <text evidence="2">The sequence shown here is derived from an EMBL/GenBank/DDBJ whole genome shotgun (WGS) entry which is preliminary data.</text>
</comment>
<dbReference type="Proteomes" id="UP000789508">
    <property type="component" value="Unassembled WGS sequence"/>
</dbReference>
<accession>A0A9N8ZXT4</accession>
<dbReference type="OrthoDB" id="2367682at2759"/>
<evidence type="ECO:0000313" key="2">
    <source>
        <dbReference type="EMBL" id="CAG8511954.1"/>
    </source>
</evidence>
<feature type="compositionally biased region" description="Acidic residues" evidence="1">
    <location>
        <begin position="13"/>
        <end position="26"/>
    </location>
</feature>
<name>A0A9N8ZXT4_9GLOM</name>
<protein>
    <submittedName>
        <fullName evidence="2">11816_t:CDS:1</fullName>
    </submittedName>
</protein>
<gene>
    <name evidence="2" type="ORF">ALEPTO_LOCUS4019</name>
</gene>
<sequence length="81" mass="9681">MGQNPSTKKQQIQEDDLSNYSPDDDYSDSKEYKALTIKHSIRIWNEKHQDCQIKVDSLMSWTYREDQDPSEYNINWSEYGD</sequence>
<dbReference type="EMBL" id="CAJVPS010000850">
    <property type="protein sequence ID" value="CAG8511954.1"/>
    <property type="molecule type" value="Genomic_DNA"/>
</dbReference>
<organism evidence="2 3">
    <name type="scientific">Ambispora leptoticha</name>
    <dbReference type="NCBI Taxonomy" id="144679"/>
    <lineage>
        <taxon>Eukaryota</taxon>
        <taxon>Fungi</taxon>
        <taxon>Fungi incertae sedis</taxon>
        <taxon>Mucoromycota</taxon>
        <taxon>Glomeromycotina</taxon>
        <taxon>Glomeromycetes</taxon>
        <taxon>Archaeosporales</taxon>
        <taxon>Ambisporaceae</taxon>
        <taxon>Ambispora</taxon>
    </lineage>
</organism>
<feature type="region of interest" description="Disordered" evidence="1">
    <location>
        <begin position="1"/>
        <end position="28"/>
    </location>
</feature>